<sequence>MKQAFDIVNEWLGILTTVAVNLVLLGIIIGVLFPNSALNMIPNLGAVMAQFGEGGFAGLVALAILVTWYQKK</sequence>
<keyword evidence="1" id="KW-0812">Transmembrane</keyword>
<name>A0A381Y503_9ZZZZ</name>
<keyword evidence="1" id="KW-0472">Membrane</keyword>
<evidence type="ECO:0000313" key="2">
    <source>
        <dbReference type="EMBL" id="SVA72106.1"/>
    </source>
</evidence>
<reference evidence="3" key="1">
    <citation type="submission" date="2018-05" db="EMBL/GenBank/DDBJ databases">
        <authorList>
            <person name="Lanie J.A."/>
            <person name="Ng W.-L."/>
            <person name="Kazmierczak K.M."/>
            <person name="Andrzejewski T.M."/>
            <person name="Davidsen T.M."/>
            <person name="Wayne K.J."/>
            <person name="Tettelin H."/>
            <person name="Glass J.I."/>
            <person name="Rusch D."/>
            <person name="Podicherti R."/>
            <person name="Tsui H.-C.T."/>
            <person name="Winkler M.E."/>
        </authorList>
    </citation>
    <scope>NUCLEOTIDE SEQUENCE</scope>
</reference>
<keyword evidence="1" id="KW-1133">Transmembrane helix</keyword>
<proteinExistence type="predicted"/>
<dbReference type="EMBL" id="UINC01017404">
    <property type="protein sequence ID" value="SVA72108.1"/>
    <property type="molecule type" value="Genomic_DNA"/>
</dbReference>
<evidence type="ECO:0008006" key="4">
    <source>
        <dbReference type="Google" id="ProtNLM"/>
    </source>
</evidence>
<gene>
    <name evidence="2" type="ORF">METZ01_LOCUS124960</name>
    <name evidence="3" type="ORF">METZ01_LOCUS124962</name>
</gene>
<evidence type="ECO:0000313" key="3">
    <source>
        <dbReference type="EMBL" id="SVA72108.1"/>
    </source>
</evidence>
<dbReference type="AlphaFoldDB" id="A0A381Y503"/>
<evidence type="ECO:0000256" key="1">
    <source>
        <dbReference type="SAM" id="Phobius"/>
    </source>
</evidence>
<protein>
    <recommendedName>
        <fullName evidence="4">Phosphotransferase system EIIC domain-containing protein</fullName>
    </recommendedName>
</protein>
<feature type="transmembrane region" description="Helical" evidence="1">
    <location>
        <begin position="45"/>
        <end position="69"/>
    </location>
</feature>
<organism evidence="3">
    <name type="scientific">marine metagenome</name>
    <dbReference type="NCBI Taxonomy" id="408172"/>
    <lineage>
        <taxon>unclassified sequences</taxon>
        <taxon>metagenomes</taxon>
        <taxon>ecological metagenomes</taxon>
    </lineage>
</organism>
<accession>A0A381Y503</accession>
<dbReference type="EMBL" id="UINC01017404">
    <property type="protein sequence ID" value="SVA72106.1"/>
    <property type="molecule type" value="Genomic_DNA"/>
</dbReference>
<feature type="transmembrane region" description="Helical" evidence="1">
    <location>
        <begin position="12"/>
        <end position="33"/>
    </location>
</feature>